<accession>A0ACC5QZU1</accession>
<reference evidence="1" key="1">
    <citation type="submission" date="2021-01" db="EMBL/GenBank/DDBJ databases">
        <authorList>
            <person name="Sun Q."/>
        </authorList>
    </citation>
    <scope>NUCLEOTIDE SEQUENCE</scope>
    <source>
        <strain evidence="1">YIM B02566</strain>
    </source>
</reference>
<protein>
    <submittedName>
        <fullName evidence="1">SDR family oxidoreductase</fullName>
    </submittedName>
</protein>
<dbReference type="EMBL" id="JAENHL010000006">
    <property type="protein sequence ID" value="MBK1865932.1"/>
    <property type="molecule type" value="Genomic_DNA"/>
</dbReference>
<comment type="caution">
    <text evidence="1">The sequence shown here is derived from an EMBL/GenBank/DDBJ whole genome shotgun (WGS) entry which is preliminary data.</text>
</comment>
<proteinExistence type="predicted"/>
<sequence>MTALINKIAIITGASSGIGRAAAKLFAAEGARLVLCARGKPALDKVVAEIREEGGEAVAVAGDVKDESVAKALVETARDSFGGLDIAFNNAGTVGELAPVPEISVAGWRETLDVNLTSAFLAVKYQIPALLARGGGSLIFTSTFVGHTVGFPNLGAYAASKAGLVGLVQVIAAEFGAKKIRANALLPGGTDTPMGREVINTPEIRSFVEGLHALKRLAEPEEIARSALFLASDASSFMTGAALLVDGGMSINKT</sequence>
<keyword evidence="2" id="KW-1185">Reference proteome</keyword>
<evidence type="ECO:0000313" key="2">
    <source>
        <dbReference type="Proteomes" id="UP000616151"/>
    </source>
</evidence>
<organism evidence="1 2">
    <name type="scientific">Taklimakanibacter albus</name>
    <dbReference type="NCBI Taxonomy" id="2800327"/>
    <lineage>
        <taxon>Bacteria</taxon>
        <taxon>Pseudomonadati</taxon>
        <taxon>Pseudomonadota</taxon>
        <taxon>Alphaproteobacteria</taxon>
        <taxon>Hyphomicrobiales</taxon>
        <taxon>Aestuariivirgaceae</taxon>
        <taxon>Taklimakanibacter</taxon>
    </lineage>
</organism>
<name>A0ACC5QZU1_9HYPH</name>
<gene>
    <name evidence="1" type="ORF">JHL16_06175</name>
</gene>
<evidence type="ECO:0000313" key="1">
    <source>
        <dbReference type="EMBL" id="MBK1865932.1"/>
    </source>
</evidence>
<dbReference type="Proteomes" id="UP000616151">
    <property type="component" value="Unassembled WGS sequence"/>
</dbReference>